<dbReference type="OrthoDB" id="9808002at2"/>
<comment type="cofactor">
    <cofactor evidence="1 10">
        <name>pyridoxal 5'-phosphate</name>
        <dbReference type="ChEBI" id="CHEBI:597326"/>
    </cofactor>
</comment>
<name>A0A6A8DLJ2_9BACI</name>
<comment type="catalytic activity">
    <reaction evidence="9">
        <text>(sulfur carrier)-H + L-cysteine = (sulfur carrier)-SH + L-alanine</text>
        <dbReference type="Rhea" id="RHEA:43892"/>
        <dbReference type="Rhea" id="RHEA-COMP:14737"/>
        <dbReference type="Rhea" id="RHEA-COMP:14739"/>
        <dbReference type="ChEBI" id="CHEBI:29917"/>
        <dbReference type="ChEBI" id="CHEBI:35235"/>
        <dbReference type="ChEBI" id="CHEBI:57972"/>
        <dbReference type="ChEBI" id="CHEBI:64428"/>
        <dbReference type="EC" id="2.8.1.7"/>
    </reaction>
</comment>
<dbReference type="PROSITE" id="PS00595">
    <property type="entry name" value="AA_TRANSFER_CLASS_5"/>
    <property type="match status" value="1"/>
</dbReference>
<evidence type="ECO:0000256" key="2">
    <source>
        <dbReference type="ARBA" id="ARBA00006490"/>
    </source>
</evidence>
<proteinExistence type="inferred from homology"/>
<evidence type="ECO:0000256" key="3">
    <source>
        <dbReference type="ARBA" id="ARBA00012239"/>
    </source>
</evidence>
<keyword evidence="13" id="KW-1185">Reference proteome</keyword>
<dbReference type="EMBL" id="WJNG01000012">
    <property type="protein sequence ID" value="MRH43867.1"/>
    <property type="molecule type" value="Genomic_DNA"/>
</dbReference>
<dbReference type="PANTHER" id="PTHR11601:SF34">
    <property type="entry name" value="CYSTEINE DESULFURASE"/>
    <property type="match status" value="1"/>
</dbReference>
<dbReference type="SUPFAM" id="SSF53383">
    <property type="entry name" value="PLP-dependent transferases"/>
    <property type="match status" value="1"/>
</dbReference>
<dbReference type="InterPro" id="IPR015422">
    <property type="entry name" value="PyrdxlP-dep_Trfase_small"/>
</dbReference>
<dbReference type="InterPro" id="IPR020578">
    <property type="entry name" value="Aminotrans_V_PyrdxlP_BS"/>
</dbReference>
<dbReference type="PANTHER" id="PTHR11601">
    <property type="entry name" value="CYSTEINE DESULFURYLASE FAMILY MEMBER"/>
    <property type="match status" value="1"/>
</dbReference>
<feature type="domain" description="Aminotransferase class V" evidence="11">
    <location>
        <begin position="4"/>
        <end position="362"/>
    </location>
</feature>
<dbReference type="NCBIfam" id="NF002806">
    <property type="entry name" value="PRK02948.1"/>
    <property type="match status" value="1"/>
</dbReference>
<dbReference type="InterPro" id="IPR015421">
    <property type="entry name" value="PyrdxlP-dep_Trfase_major"/>
</dbReference>
<keyword evidence="5" id="KW-0479">Metal-binding</keyword>
<sequence>MTKIYLDFNASTPIDPEVIDEMTPFFSKSFGNPSSQHWASSETTQAIIKARNQIAHLLGCHQDEIIFTSGGSEANNHALKGVFSSLQHKGNHIITTKVEHPAIMSPCKYLESIGAEVSYVDVDQYGRVDPEQILNEIKDTTILITVMHANNEIGTIQPIEAIGEIASKHRIVFHSDAAQSIGKVPTKVDMMGVDLLSIAGHKLYAPKGIGALYIKRGTSISPFIHGAGHENGHRAGTENTPYIVALGKACELAEEGLNHIDSIRELRNYFWQQLSNLFEERVVLNGSPDNCLPNTLSVSFVGVEGEKILQAIPEIAASTGSACDSGKVELSNVLKAMGVTEHIGMGTIRFSLGRTTTKNEIDEAVNLITSRVLES</sequence>
<dbReference type="GO" id="GO:0008483">
    <property type="term" value="F:transaminase activity"/>
    <property type="evidence" value="ECO:0007669"/>
    <property type="project" value="UniProtKB-KW"/>
</dbReference>
<gene>
    <name evidence="12" type="ORF">GH741_14585</name>
</gene>
<reference evidence="12" key="1">
    <citation type="submission" date="2019-11" db="EMBL/GenBank/DDBJ databases">
        <authorList>
            <person name="Li J."/>
        </authorList>
    </citation>
    <scope>NUCLEOTIDE SEQUENCE</scope>
    <source>
        <strain evidence="12">B6B</strain>
    </source>
</reference>
<keyword evidence="6" id="KW-0663">Pyridoxal phosphate</keyword>
<dbReference type="GO" id="GO:0046872">
    <property type="term" value="F:metal ion binding"/>
    <property type="evidence" value="ECO:0007669"/>
    <property type="project" value="UniProtKB-KW"/>
</dbReference>
<dbReference type="PIRSF" id="PIRSF005572">
    <property type="entry name" value="NifS"/>
    <property type="match status" value="1"/>
</dbReference>
<evidence type="ECO:0000256" key="7">
    <source>
        <dbReference type="ARBA" id="ARBA00023004"/>
    </source>
</evidence>
<dbReference type="AlphaFoldDB" id="A0A6A8DLJ2"/>
<comment type="caution">
    <text evidence="12">The sequence shown here is derived from an EMBL/GenBank/DDBJ whole genome shotgun (WGS) entry which is preliminary data.</text>
</comment>
<dbReference type="FunFam" id="3.40.640.10:FF:000084">
    <property type="entry name" value="IscS-like cysteine desulfurase"/>
    <property type="match status" value="1"/>
</dbReference>
<evidence type="ECO:0000313" key="13">
    <source>
        <dbReference type="Proteomes" id="UP000799092"/>
    </source>
</evidence>
<comment type="similarity">
    <text evidence="2">Belongs to the class-V pyridoxal-phosphate-dependent aminotransferase family. NifS/IscS subfamily.</text>
</comment>
<accession>A0A6A8DLJ2</accession>
<keyword evidence="4 12" id="KW-0808">Transferase</keyword>
<dbReference type="GO" id="GO:0031071">
    <property type="term" value="F:cysteine desulfurase activity"/>
    <property type="evidence" value="ECO:0007669"/>
    <property type="project" value="UniProtKB-EC"/>
</dbReference>
<dbReference type="Pfam" id="PF00266">
    <property type="entry name" value="Aminotran_5"/>
    <property type="match status" value="1"/>
</dbReference>
<evidence type="ECO:0000256" key="5">
    <source>
        <dbReference type="ARBA" id="ARBA00022723"/>
    </source>
</evidence>
<keyword evidence="8" id="KW-0411">Iron-sulfur</keyword>
<evidence type="ECO:0000259" key="11">
    <source>
        <dbReference type="Pfam" id="PF00266"/>
    </source>
</evidence>
<keyword evidence="12" id="KW-0032">Aminotransferase</keyword>
<dbReference type="Proteomes" id="UP000799092">
    <property type="component" value="Unassembled WGS sequence"/>
</dbReference>
<dbReference type="Gene3D" id="3.40.640.10">
    <property type="entry name" value="Type I PLP-dependent aspartate aminotransferase-like (Major domain)"/>
    <property type="match status" value="1"/>
</dbReference>
<dbReference type="Gene3D" id="3.90.1150.10">
    <property type="entry name" value="Aspartate Aminotransferase, domain 1"/>
    <property type="match status" value="1"/>
</dbReference>
<evidence type="ECO:0000256" key="9">
    <source>
        <dbReference type="ARBA" id="ARBA00050776"/>
    </source>
</evidence>
<dbReference type="GO" id="GO:0051536">
    <property type="term" value="F:iron-sulfur cluster binding"/>
    <property type="evidence" value="ECO:0007669"/>
    <property type="project" value="UniProtKB-KW"/>
</dbReference>
<evidence type="ECO:0000256" key="1">
    <source>
        <dbReference type="ARBA" id="ARBA00001933"/>
    </source>
</evidence>
<evidence type="ECO:0000313" key="12">
    <source>
        <dbReference type="EMBL" id="MRH43867.1"/>
    </source>
</evidence>
<keyword evidence="7" id="KW-0408">Iron</keyword>
<evidence type="ECO:0000256" key="4">
    <source>
        <dbReference type="ARBA" id="ARBA00022679"/>
    </source>
</evidence>
<dbReference type="InterPro" id="IPR000192">
    <property type="entry name" value="Aminotrans_V_dom"/>
</dbReference>
<evidence type="ECO:0000256" key="6">
    <source>
        <dbReference type="ARBA" id="ARBA00022898"/>
    </source>
</evidence>
<protein>
    <recommendedName>
        <fullName evidence="3">cysteine desulfurase</fullName>
        <ecNumber evidence="3">2.8.1.7</ecNumber>
    </recommendedName>
</protein>
<dbReference type="EC" id="2.8.1.7" evidence="3"/>
<dbReference type="InterPro" id="IPR015424">
    <property type="entry name" value="PyrdxlP-dep_Trfase"/>
</dbReference>
<dbReference type="RefSeq" id="WP_153737493.1">
    <property type="nucleotide sequence ID" value="NZ_WJNG01000012.1"/>
</dbReference>
<evidence type="ECO:0000256" key="10">
    <source>
        <dbReference type="RuleBase" id="RU004504"/>
    </source>
</evidence>
<organism evidence="12 13">
    <name type="scientific">Aquibacillus halophilus</name>
    <dbReference type="NCBI Taxonomy" id="930132"/>
    <lineage>
        <taxon>Bacteria</taxon>
        <taxon>Bacillati</taxon>
        <taxon>Bacillota</taxon>
        <taxon>Bacilli</taxon>
        <taxon>Bacillales</taxon>
        <taxon>Bacillaceae</taxon>
        <taxon>Aquibacillus</taxon>
    </lineage>
</organism>
<evidence type="ECO:0000256" key="8">
    <source>
        <dbReference type="ARBA" id="ARBA00023014"/>
    </source>
</evidence>
<dbReference type="InterPro" id="IPR016454">
    <property type="entry name" value="Cysteine_dSase"/>
</dbReference>